<evidence type="ECO:0000259" key="4">
    <source>
        <dbReference type="Pfam" id="PF16979"/>
    </source>
</evidence>
<feature type="region of interest" description="Disordered" evidence="2">
    <location>
        <begin position="459"/>
        <end position="478"/>
    </location>
</feature>
<name>A0A8H3ETA0_9LECA</name>
<dbReference type="AlphaFoldDB" id="A0A8H3ETA0"/>
<feature type="compositionally biased region" description="Acidic residues" evidence="2">
    <location>
        <begin position="121"/>
        <end position="136"/>
    </location>
</feature>
<dbReference type="OrthoDB" id="241990at2759"/>
<comment type="similarity">
    <text evidence="1">Belongs to the SIN1 family.</text>
</comment>
<protein>
    <recommendedName>
        <fullName evidence="7">Stress-activated map kinase-interacting protein</fullName>
    </recommendedName>
</protein>
<evidence type="ECO:0000256" key="1">
    <source>
        <dbReference type="ARBA" id="ARBA00009407"/>
    </source>
</evidence>
<feature type="region of interest" description="Disordered" evidence="2">
    <location>
        <begin position="513"/>
        <end position="557"/>
    </location>
</feature>
<dbReference type="InterPro" id="IPR031313">
    <property type="entry name" value="Sin1_PH_dom"/>
</dbReference>
<dbReference type="PANTHER" id="PTHR13335">
    <property type="entry name" value="TARGET OF RAPAMYCIN COMPLEX 2 SUBUNIT MAPKAP1"/>
    <property type="match status" value="1"/>
</dbReference>
<dbReference type="GO" id="GO:0005546">
    <property type="term" value="F:phosphatidylinositol-4,5-bisphosphate binding"/>
    <property type="evidence" value="ECO:0007669"/>
    <property type="project" value="TreeGrafter"/>
</dbReference>
<keyword evidence="6" id="KW-1185">Reference proteome</keyword>
<dbReference type="GO" id="GO:0005886">
    <property type="term" value="C:plasma membrane"/>
    <property type="evidence" value="ECO:0007669"/>
    <property type="project" value="TreeGrafter"/>
</dbReference>
<dbReference type="Proteomes" id="UP000664203">
    <property type="component" value="Unassembled WGS sequence"/>
</dbReference>
<evidence type="ECO:0000313" key="5">
    <source>
        <dbReference type="EMBL" id="CAF9911268.1"/>
    </source>
</evidence>
<gene>
    <name evidence="5" type="ORF">ALECFALPRED_007217</name>
</gene>
<dbReference type="InterPro" id="IPR031567">
    <property type="entry name" value="CRIM_dom"/>
</dbReference>
<comment type="caution">
    <text evidence="5">The sequence shown here is derived from an EMBL/GenBank/DDBJ whole genome shotgun (WGS) entry which is preliminary data.</text>
</comment>
<dbReference type="PANTHER" id="PTHR13335:SF1">
    <property type="entry name" value="TARGET OF RAPAMYCIN COMPLEX 2 SUBUNIT MAPKAP1"/>
    <property type="match status" value="1"/>
</dbReference>
<reference evidence="5" key="1">
    <citation type="submission" date="2021-03" db="EMBL/GenBank/DDBJ databases">
        <authorList>
            <person name="Tagirdzhanova G."/>
        </authorList>
    </citation>
    <scope>NUCLEOTIDE SEQUENCE</scope>
</reference>
<evidence type="ECO:0000256" key="2">
    <source>
        <dbReference type="SAM" id="MobiDB-lite"/>
    </source>
</evidence>
<dbReference type="InterPro" id="IPR008828">
    <property type="entry name" value="Sin1/Avo1"/>
</dbReference>
<dbReference type="Pfam" id="PF16978">
    <property type="entry name" value="CRIM"/>
    <property type="match status" value="1"/>
</dbReference>
<dbReference type="Gene3D" id="2.30.29.30">
    <property type="entry name" value="Pleckstrin-homology domain (PH domain)/Phosphotyrosine-binding domain (PTB)"/>
    <property type="match status" value="1"/>
</dbReference>
<evidence type="ECO:0008006" key="7">
    <source>
        <dbReference type="Google" id="ProtNLM"/>
    </source>
</evidence>
<dbReference type="EMBL" id="CAJPDR010000047">
    <property type="protein sequence ID" value="CAF9911268.1"/>
    <property type="molecule type" value="Genomic_DNA"/>
</dbReference>
<dbReference type="GO" id="GO:0031932">
    <property type="term" value="C:TORC2 complex"/>
    <property type="evidence" value="ECO:0007669"/>
    <property type="project" value="InterPro"/>
</dbReference>
<dbReference type="InterPro" id="IPR011993">
    <property type="entry name" value="PH-like_dom_sf"/>
</dbReference>
<evidence type="ECO:0000259" key="3">
    <source>
        <dbReference type="Pfam" id="PF16978"/>
    </source>
</evidence>
<organism evidence="5 6">
    <name type="scientific">Alectoria fallacina</name>
    <dbReference type="NCBI Taxonomy" id="1903189"/>
    <lineage>
        <taxon>Eukaryota</taxon>
        <taxon>Fungi</taxon>
        <taxon>Dikarya</taxon>
        <taxon>Ascomycota</taxon>
        <taxon>Pezizomycotina</taxon>
        <taxon>Lecanoromycetes</taxon>
        <taxon>OSLEUM clade</taxon>
        <taxon>Lecanoromycetidae</taxon>
        <taxon>Lecanorales</taxon>
        <taxon>Lecanorineae</taxon>
        <taxon>Parmeliaceae</taxon>
        <taxon>Alectoria</taxon>
    </lineage>
</organism>
<feature type="region of interest" description="Disordered" evidence="2">
    <location>
        <begin position="177"/>
        <end position="286"/>
    </location>
</feature>
<dbReference type="GO" id="GO:0005737">
    <property type="term" value="C:cytoplasm"/>
    <property type="evidence" value="ECO:0007669"/>
    <property type="project" value="TreeGrafter"/>
</dbReference>
<evidence type="ECO:0000313" key="6">
    <source>
        <dbReference type="Proteomes" id="UP000664203"/>
    </source>
</evidence>
<feature type="compositionally biased region" description="Basic and acidic residues" evidence="2">
    <location>
        <begin position="243"/>
        <end position="253"/>
    </location>
</feature>
<feature type="region of interest" description="Disordered" evidence="2">
    <location>
        <begin position="79"/>
        <end position="164"/>
    </location>
</feature>
<accession>A0A8H3ETA0</accession>
<dbReference type="Pfam" id="PF16979">
    <property type="entry name" value="SIN1_PH"/>
    <property type="match status" value="1"/>
</dbReference>
<proteinExistence type="inferred from homology"/>
<feature type="domain" description="SIN1-type PH" evidence="4">
    <location>
        <begin position="692"/>
        <end position="796"/>
    </location>
</feature>
<dbReference type="GO" id="GO:0038203">
    <property type="term" value="P:TORC2 signaling"/>
    <property type="evidence" value="ECO:0007669"/>
    <property type="project" value="TreeGrafter"/>
</dbReference>
<feature type="domain" description="CRIM" evidence="3">
    <location>
        <begin position="337"/>
        <end position="496"/>
    </location>
</feature>
<sequence>MALLQNEEFLIWQLRTSYLTHNKDGIGERLINIDSSVLNDPSFRAAGWSANIADIKRTYSPPIPTTVSSDYFAAPPRSAGIAPGGFGEEEEEGGMVTGRGSTDTVGPGQNVKRRRLREQHDEDDSSDLSDDSDEDAEGSRRAAQQIKFAKMPVRNRSGSSPIRSSFAKDGVEVLITSPSRRSNEGRLRSGSLTGVEAVKQRARRDTTTSSDMSSENELDPSIFGARRKQTNPIKAAKAGSLLTEKHKEDERQQMHNLTTTINEDSEAESDRSDLSSEFAETADSESLLDEIGASSLTDMPPPLNVSKESPSKLKNVSSSLLQPLPPARPISTVQPISLLGQALRAGKSMPKNPVEVFARLSGKGALDPLNIRIYAPFSELPNKPFEMPLLKNVQATDSGEVPQVTVADAIGLSLWRYREEGLKPAVDETRLNVNLWVLRMVEDGEVEYDFPPLNRTQPIAAFTSNNNRGPRGRSREKPYDEFALVEATQAQIQENKKLTPKFDKLVEATKVEATEAGSQRQSQTERKETPLVATASRKPAPAPADKPALPAIHSTPRMGPPKMLKIHFTSLEAFSQINTIEVTTDTYLAEVLDIVCKRWKLDKSYQILKVSGTNTIAPVDRTVESLGARTDLDLVRRRFANDGALGLAGSPGSSSPNAPLILAAETPAKGQRKGKIMHPLAQNSDMLGSTAKYKKYNVIRKQPMSFAPSHQRVLLMDEDYMHILPGETGKTLFDSSVKTSRVPFSMIVGCKVSRRHPKTFRVIIIREKDDTKRYDFEAQSTVDAAEIVKEIRKGMEPYDQQHQAMV</sequence>